<keyword evidence="1" id="KW-1133">Transmembrane helix</keyword>
<keyword evidence="1" id="KW-0812">Transmembrane</keyword>
<proteinExistence type="predicted"/>
<feature type="transmembrane region" description="Helical" evidence="1">
    <location>
        <begin position="80"/>
        <end position="102"/>
    </location>
</feature>
<keyword evidence="1" id="KW-0472">Membrane</keyword>
<organism evidence="2 3">
    <name type="scientific">Gaoshiqia sediminis</name>
    <dbReference type="NCBI Taxonomy" id="2986998"/>
    <lineage>
        <taxon>Bacteria</taxon>
        <taxon>Pseudomonadati</taxon>
        <taxon>Bacteroidota</taxon>
        <taxon>Bacteroidia</taxon>
        <taxon>Marinilabiliales</taxon>
        <taxon>Prolixibacteraceae</taxon>
        <taxon>Gaoshiqia</taxon>
    </lineage>
</organism>
<evidence type="ECO:0000313" key="3">
    <source>
        <dbReference type="Proteomes" id="UP001163821"/>
    </source>
</evidence>
<keyword evidence="3" id="KW-1185">Reference proteome</keyword>
<dbReference type="RefSeq" id="WP_282590707.1">
    <property type="nucleotide sequence ID" value="NZ_JAPAAF010000005.1"/>
</dbReference>
<dbReference type="Pfam" id="PF04246">
    <property type="entry name" value="RseC_MucC"/>
    <property type="match status" value="1"/>
</dbReference>
<dbReference type="AlphaFoldDB" id="A0AA41Y724"/>
<feature type="transmembrane region" description="Helical" evidence="1">
    <location>
        <begin position="108"/>
        <end position="127"/>
    </location>
</feature>
<name>A0AA41Y724_9BACT</name>
<dbReference type="Proteomes" id="UP001163821">
    <property type="component" value="Unassembled WGS sequence"/>
</dbReference>
<protein>
    <submittedName>
        <fullName evidence="2">SoxR reducing system RseC family protein</fullName>
    </submittedName>
</protein>
<dbReference type="EMBL" id="JAPAAF010000005">
    <property type="protein sequence ID" value="MCW0482098.1"/>
    <property type="molecule type" value="Genomic_DNA"/>
</dbReference>
<reference evidence="2" key="1">
    <citation type="submission" date="2022-10" db="EMBL/GenBank/DDBJ databases">
        <title>Gaoshiqiia sediminis gen. nov., sp. nov., isolated from coastal sediment.</title>
        <authorList>
            <person name="Yu W.X."/>
            <person name="Mu D.S."/>
            <person name="Du J.Z."/>
            <person name="Liang Y.Q."/>
        </authorList>
    </citation>
    <scope>NUCLEOTIDE SEQUENCE</scope>
    <source>
        <strain evidence="2">A06</strain>
    </source>
</reference>
<evidence type="ECO:0000313" key="2">
    <source>
        <dbReference type="EMBL" id="MCW0482098.1"/>
    </source>
</evidence>
<accession>A0AA41Y724</accession>
<sequence length="143" mass="16067">MERNRMSEGIEHTGIIKKLSGEKIIVGIINESACASCHAKGACTAADMKDKDIEIEHFTGDFRLGQQVRVIGKTSQGFKALFYGYVLPFLLLMATLIISLQITQNEGLSGLFALGILVPYYFVLYLFRNKLKRSFEFEIKPLQ</sequence>
<evidence type="ECO:0000256" key="1">
    <source>
        <dbReference type="SAM" id="Phobius"/>
    </source>
</evidence>
<comment type="caution">
    <text evidence="2">The sequence shown here is derived from an EMBL/GenBank/DDBJ whole genome shotgun (WGS) entry which is preliminary data.</text>
</comment>
<gene>
    <name evidence="2" type="ORF">N2K84_05105</name>
</gene>